<gene>
    <name evidence="8" type="ORF">BRM9_0875</name>
    <name evidence="10" type="ORF">ISP06_06125</name>
    <name evidence="9" type="ORF">MB9_1929</name>
</gene>
<dbReference type="GeneID" id="26740162"/>
<protein>
    <recommendedName>
        <fullName evidence="7">Probable membrane transporter protein</fullName>
    </recommendedName>
</protein>
<evidence type="ECO:0000313" key="12">
    <source>
        <dbReference type="Proteomes" id="UP000062768"/>
    </source>
</evidence>
<feature type="transmembrane region" description="Helical" evidence="7">
    <location>
        <begin position="97"/>
        <end position="114"/>
    </location>
</feature>
<accession>A0A089ZCB3</accession>
<dbReference type="RefSeq" id="WP_048084943.1">
    <property type="nucleotide sequence ID" value="NZ_CP006933.1"/>
</dbReference>
<dbReference type="PATRIC" id="fig|2162.10.peg.2005"/>
<evidence type="ECO:0000256" key="1">
    <source>
        <dbReference type="ARBA" id="ARBA00004651"/>
    </source>
</evidence>
<feature type="transmembrane region" description="Helical" evidence="7">
    <location>
        <begin position="164"/>
        <end position="183"/>
    </location>
</feature>
<proteinExistence type="inferred from homology"/>
<keyword evidence="5 7" id="KW-1133">Transmembrane helix</keyword>
<comment type="similarity">
    <text evidence="7">Belongs to the 4-toluene sulfonate uptake permease (TSUP) (TC 2.A.102) family.</text>
</comment>
<name>A0A089ZCB3_METFO</name>
<dbReference type="GO" id="GO:0005886">
    <property type="term" value="C:plasma membrane"/>
    <property type="evidence" value="ECO:0007669"/>
    <property type="project" value="UniProtKB-SubCell"/>
</dbReference>
<feature type="transmembrane region" description="Helical" evidence="7">
    <location>
        <begin position="71"/>
        <end position="91"/>
    </location>
</feature>
<evidence type="ECO:0000313" key="8">
    <source>
        <dbReference type="EMBL" id="AIS31692.1"/>
    </source>
</evidence>
<reference evidence="8" key="1">
    <citation type="submission" date="2013-12" db="EMBL/GenBank/DDBJ databases">
        <title>The complete genome sequence of Methanobacterium sp. BRM9.</title>
        <authorList>
            <consortium name="Pastoral Greenhouse Gas Research Consortium"/>
            <person name="Kelly W.J."/>
            <person name="Leahy S.C."/>
            <person name="Perry R."/>
            <person name="Li D."/>
            <person name="Altermann E."/>
            <person name="Lambie S.C."/>
            <person name="Attwood G.T."/>
        </authorList>
    </citation>
    <scope>NUCLEOTIDE SEQUENCE [LARGE SCALE GENOMIC DNA]</scope>
    <source>
        <strain evidence="8">BRM9</strain>
    </source>
</reference>
<dbReference type="Proteomes" id="UP000062768">
    <property type="component" value="Chromosome I"/>
</dbReference>
<evidence type="ECO:0000256" key="6">
    <source>
        <dbReference type="ARBA" id="ARBA00023136"/>
    </source>
</evidence>
<keyword evidence="3 7" id="KW-1003">Cell membrane</keyword>
<dbReference type="AlphaFoldDB" id="A0A089ZCB3"/>
<comment type="subcellular location">
    <subcellularLocation>
        <location evidence="1 7">Cell membrane</location>
        <topology evidence="1 7">Multi-pass membrane protein</topology>
    </subcellularLocation>
</comment>
<dbReference type="OrthoDB" id="71262at2157"/>
<feature type="transmembrane region" description="Helical" evidence="7">
    <location>
        <begin position="126"/>
        <end position="144"/>
    </location>
</feature>
<feature type="transmembrane region" description="Helical" evidence="7">
    <location>
        <begin position="222"/>
        <end position="242"/>
    </location>
</feature>
<dbReference type="Proteomes" id="UP000606900">
    <property type="component" value="Unassembled WGS sequence"/>
</dbReference>
<keyword evidence="12" id="KW-1185">Reference proteome</keyword>
<evidence type="ECO:0000256" key="3">
    <source>
        <dbReference type="ARBA" id="ARBA00022475"/>
    </source>
</evidence>
<feature type="transmembrane region" description="Helical" evidence="7">
    <location>
        <begin position="192"/>
        <end position="210"/>
    </location>
</feature>
<evidence type="ECO:0000313" key="10">
    <source>
        <dbReference type="EMBL" id="MBF4475033.1"/>
    </source>
</evidence>
<dbReference type="Pfam" id="PF01925">
    <property type="entry name" value="TauE"/>
    <property type="match status" value="1"/>
</dbReference>
<dbReference type="Proteomes" id="UP000029661">
    <property type="component" value="Chromosome"/>
</dbReference>
<reference evidence="9" key="2">
    <citation type="submission" date="2014-09" db="EMBL/GenBank/DDBJ databases">
        <authorList>
            <person name="Bishop-Lilly K.A."/>
            <person name="Broomall S.M."/>
            <person name="Chain P.S."/>
            <person name="Chertkov O."/>
            <person name="Coyne S.R."/>
            <person name="Daligault H.E."/>
            <person name="Davenport K.W."/>
            <person name="Erkkila T."/>
            <person name="Frey K.G."/>
            <person name="Gibbons H.S."/>
            <person name="Gu W."/>
            <person name="Jaissle J."/>
            <person name="Johnson S.L."/>
            <person name="Koroleva G.I."/>
            <person name="Ladner J.T."/>
            <person name="Lo C.-C."/>
            <person name="Minogue T.D."/>
            <person name="Munk C."/>
            <person name="Palacios G.F."/>
            <person name="Redden C.L."/>
            <person name="Rosenzweig C.N."/>
            <person name="Scholz M.B."/>
            <person name="Teshima H."/>
            <person name="Xu Y."/>
        </authorList>
    </citation>
    <scope>NUCLEOTIDE SEQUENCE</scope>
    <source>
        <strain evidence="9">Mb9</strain>
    </source>
</reference>
<dbReference type="PANTHER" id="PTHR30269">
    <property type="entry name" value="TRANSMEMBRANE PROTEIN YFCA"/>
    <property type="match status" value="1"/>
</dbReference>
<dbReference type="PANTHER" id="PTHR30269:SF37">
    <property type="entry name" value="MEMBRANE TRANSPORTER PROTEIN"/>
    <property type="match status" value="1"/>
</dbReference>
<dbReference type="EMBL" id="CP006933">
    <property type="protein sequence ID" value="AIS31692.1"/>
    <property type="molecule type" value="Genomic_DNA"/>
</dbReference>
<evidence type="ECO:0000256" key="7">
    <source>
        <dbReference type="RuleBase" id="RU363041"/>
    </source>
</evidence>
<reference evidence="10" key="3">
    <citation type="submission" date="2020-10" db="EMBL/GenBank/DDBJ databases">
        <title>Dehalococcoides mccartyi of a TCE/Cr reducing biochatode.</title>
        <authorList>
            <person name="Matturro B."/>
        </authorList>
    </citation>
    <scope>NUCLEOTIDE SEQUENCE</scope>
    <source>
        <strain evidence="10">Bin2</strain>
    </source>
</reference>
<feature type="transmembrane region" description="Helical" evidence="7">
    <location>
        <begin position="30"/>
        <end position="50"/>
    </location>
</feature>
<sequence length="246" mass="26580">MNELIILLFFIAAFISILVGTVAGFGMSTILLPIAVIFMDFKTALVLVAITHLSGSLGAATFFRQGLDKRLILLFGVPSVILTVLGAYIVIYVPQNILTIILGIFLLLFSIYSLSHPDFKINAGKLNNIIGGSLSGFLQGFMGIGGPLRGYFLISCDLDKTTYIATLAIIAILIDITRIPIYLNTNLLGAQFYYLIPPLLLIGVLGSYTGKKIVNQIPQSTFKKIVLVAIGLASLLLIYNGIHSII</sequence>
<dbReference type="EMBL" id="LN734822">
    <property type="protein sequence ID" value="CEL25556.1"/>
    <property type="molecule type" value="Genomic_DNA"/>
</dbReference>
<dbReference type="InterPro" id="IPR052017">
    <property type="entry name" value="TSUP"/>
</dbReference>
<evidence type="ECO:0000313" key="11">
    <source>
        <dbReference type="Proteomes" id="UP000029661"/>
    </source>
</evidence>
<keyword evidence="4 7" id="KW-0812">Transmembrane</keyword>
<evidence type="ECO:0000256" key="2">
    <source>
        <dbReference type="ARBA" id="ARBA00022448"/>
    </source>
</evidence>
<dbReference type="STRING" id="2162.BRM9_0875"/>
<dbReference type="KEGG" id="mfc:BRM9_0875"/>
<evidence type="ECO:0000256" key="5">
    <source>
        <dbReference type="ARBA" id="ARBA00022989"/>
    </source>
</evidence>
<evidence type="ECO:0000256" key="4">
    <source>
        <dbReference type="ARBA" id="ARBA00022692"/>
    </source>
</evidence>
<dbReference type="InterPro" id="IPR002781">
    <property type="entry name" value="TM_pro_TauE-like"/>
</dbReference>
<keyword evidence="2" id="KW-0813">Transport</keyword>
<keyword evidence="6 7" id="KW-0472">Membrane</keyword>
<evidence type="ECO:0000313" key="9">
    <source>
        <dbReference type="EMBL" id="CEL25556.1"/>
    </source>
</evidence>
<dbReference type="EMBL" id="JADIIL010000020">
    <property type="protein sequence ID" value="MBF4475033.1"/>
    <property type="molecule type" value="Genomic_DNA"/>
</dbReference>
<organism evidence="8 11">
    <name type="scientific">Methanobacterium formicicum</name>
    <dbReference type="NCBI Taxonomy" id="2162"/>
    <lineage>
        <taxon>Archaea</taxon>
        <taxon>Methanobacteriati</taxon>
        <taxon>Methanobacteriota</taxon>
        <taxon>Methanomada group</taxon>
        <taxon>Methanobacteria</taxon>
        <taxon>Methanobacteriales</taxon>
        <taxon>Methanobacteriaceae</taxon>
        <taxon>Methanobacterium</taxon>
    </lineage>
</organism>